<keyword evidence="2" id="KW-0732">Signal</keyword>
<feature type="chain" id="PRO_5024462000" evidence="2">
    <location>
        <begin position="23"/>
        <end position="107"/>
    </location>
</feature>
<dbReference type="EMBL" id="MN528562">
    <property type="protein sequence ID" value="QGJ84155.1"/>
    <property type="molecule type" value="mRNA"/>
</dbReference>
<evidence type="ECO:0000256" key="2">
    <source>
        <dbReference type="SAM" id="SignalP"/>
    </source>
</evidence>
<accession>A0A5Q3LXF6</accession>
<feature type="signal peptide" evidence="2">
    <location>
        <begin position="1"/>
        <end position="22"/>
    </location>
</feature>
<evidence type="ECO:0000313" key="3">
    <source>
        <dbReference type="EMBL" id="QGJ84155.1"/>
    </source>
</evidence>
<sequence>MKTTVVVVLCLLVLAPATVTEARPQFFEAVGDFVENVGEGVGDFFEGVGDFFSNVFSGSSRTRSTPVFRLPQPVPAIPPQPATVPGYRPPATYDHPLNTGNLIIVPD</sequence>
<feature type="region of interest" description="Disordered" evidence="1">
    <location>
        <begin position="67"/>
        <end position="95"/>
    </location>
</feature>
<name>A0A5Q3LXF6_PROCL</name>
<dbReference type="AlphaFoldDB" id="A0A5Q3LXF6"/>
<organism evidence="3">
    <name type="scientific">Procambarus clarkii</name>
    <name type="common">Red swamp crayfish</name>
    <dbReference type="NCBI Taxonomy" id="6728"/>
    <lineage>
        <taxon>Eukaryota</taxon>
        <taxon>Metazoa</taxon>
        <taxon>Ecdysozoa</taxon>
        <taxon>Arthropoda</taxon>
        <taxon>Crustacea</taxon>
        <taxon>Multicrustacea</taxon>
        <taxon>Malacostraca</taxon>
        <taxon>Eumalacostraca</taxon>
        <taxon>Eucarida</taxon>
        <taxon>Decapoda</taxon>
        <taxon>Pleocyemata</taxon>
        <taxon>Astacidea</taxon>
        <taxon>Astacoidea</taxon>
        <taxon>Cambaridae</taxon>
        <taxon>Procambarus</taxon>
    </lineage>
</organism>
<reference evidence="3" key="1">
    <citation type="submission" date="2019-09" db="EMBL/GenBank/DDBJ databases">
        <title>A new antimicrobial peptide from Procambarus calrkii.</title>
        <authorList>
            <person name="Zhao B.-R."/>
            <person name="Wang X.-W."/>
        </authorList>
    </citation>
    <scope>NUCLEOTIDE SEQUENCE</scope>
</reference>
<proteinExistence type="evidence at transcript level"/>
<evidence type="ECO:0000256" key="1">
    <source>
        <dbReference type="SAM" id="MobiDB-lite"/>
    </source>
</evidence>
<protein>
    <submittedName>
        <fullName evidence="3">Antimicrobial peptide</fullName>
    </submittedName>
</protein>
<feature type="compositionally biased region" description="Pro residues" evidence="1">
    <location>
        <begin position="72"/>
        <end position="82"/>
    </location>
</feature>